<dbReference type="Pfam" id="PF03861">
    <property type="entry name" value="ANTAR"/>
    <property type="match status" value="1"/>
</dbReference>
<organism evidence="7 8">
    <name type="scientific">Virgisporangium ochraceum</name>
    <dbReference type="NCBI Taxonomy" id="65505"/>
    <lineage>
        <taxon>Bacteria</taxon>
        <taxon>Bacillati</taxon>
        <taxon>Actinomycetota</taxon>
        <taxon>Actinomycetes</taxon>
        <taxon>Micromonosporales</taxon>
        <taxon>Micromonosporaceae</taxon>
        <taxon>Virgisporangium</taxon>
    </lineage>
</organism>
<dbReference type="SMART" id="SM01012">
    <property type="entry name" value="ANTAR"/>
    <property type="match status" value="1"/>
</dbReference>
<evidence type="ECO:0000256" key="4">
    <source>
        <dbReference type="ARBA" id="ARBA00023163"/>
    </source>
</evidence>
<name>A0A8J4A3Q9_9ACTN</name>
<evidence type="ECO:0000256" key="3">
    <source>
        <dbReference type="ARBA" id="ARBA00023015"/>
    </source>
</evidence>
<dbReference type="GO" id="GO:0016301">
    <property type="term" value="F:kinase activity"/>
    <property type="evidence" value="ECO:0007669"/>
    <property type="project" value="UniProtKB-KW"/>
</dbReference>
<dbReference type="Pfam" id="PF13185">
    <property type="entry name" value="GAF_2"/>
    <property type="match status" value="1"/>
</dbReference>
<dbReference type="InterPro" id="IPR005561">
    <property type="entry name" value="ANTAR"/>
</dbReference>
<dbReference type="PIRSF" id="PIRSF036625">
    <property type="entry name" value="GAF_ANTAR"/>
    <property type="match status" value="1"/>
</dbReference>
<dbReference type="RefSeq" id="WP_203934924.1">
    <property type="nucleotide sequence ID" value="NZ_BOPH01000149.1"/>
</dbReference>
<dbReference type="Gene3D" id="1.10.10.10">
    <property type="entry name" value="Winged helix-like DNA-binding domain superfamily/Winged helix DNA-binding domain"/>
    <property type="match status" value="1"/>
</dbReference>
<dbReference type="Gene3D" id="3.30.450.40">
    <property type="match status" value="1"/>
</dbReference>
<dbReference type="InterPro" id="IPR012074">
    <property type="entry name" value="GAF_ANTAR"/>
</dbReference>
<evidence type="ECO:0000256" key="2">
    <source>
        <dbReference type="ARBA" id="ARBA00022777"/>
    </source>
</evidence>
<dbReference type="AlphaFoldDB" id="A0A8J4A3Q9"/>
<sequence>MTISAERLAKVFVEVADTLVAEFDVIEFLQMLADRAAGTIDAAAVGLLLADQNGRLQFMAASDESTRLLELFQVQSHDGPCLDAFNTARPVINVDLRSAGGRWPRFAPQATASGFRSVHAFPLRLRDDVIGAMNIFGRSTGGLDETDAQIAQALADVAAIGLLQERAIRRGEILTEQLQGALNSRIIVEQAKGAVAQAHNIGVDAAFELIRAQARRTNRQLSEVARLIVTDPGNLSDFAPPPSGAAPGRTAPGS</sequence>
<evidence type="ECO:0000256" key="5">
    <source>
        <dbReference type="SAM" id="MobiDB-lite"/>
    </source>
</evidence>
<evidence type="ECO:0000313" key="7">
    <source>
        <dbReference type="EMBL" id="GIJ75154.1"/>
    </source>
</evidence>
<reference evidence="7" key="1">
    <citation type="submission" date="2021-01" db="EMBL/GenBank/DDBJ databases">
        <title>Whole genome shotgun sequence of Virgisporangium ochraceum NBRC 16418.</title>
        <authorList>
            <person name="Komaki H."/>
            <person name="Tamura T."/>
        </authorList>
    </citation>
    <scope>NUCLEOTIDE SEQUENCE</scope>
    <source>
        <strain evidence="7">NBRC 16418</strain>
    </source>
</reference>
<keyword evidence="3" id="KW-0805">Transcription regulation</keyword>
<proteinExistence type="predicted"/>
<protein>
    <submittedName>
        <fullName evidence="7">Transcriptional regulator</fullName>
    </submittedName>
</protein>
<dbReference type="InterPro" id="IPR029016">
    <property type="entry name" value="GAF-like_dom_sf"/>
</dbReference>
<comment type="caution">
    <text evidence="7">The sequence shown here is derived from an EMBL/GenBank/DDBJ whole genome shotgun (WGS) entry which is preliminary data.</text>
</comment>
<dbReference type="SUPFAM" id="SSF55781">
    <property type="entry name" value="GAF domain-like"/>
    <property type="match status" value="1"/>
</dbReference>
<dbReference type="EMBL" id="BOPH01000149">
    <property type="protein sequence ID" value="GIJ75154.1"/>
    <property type="molecule type" value="Genomic_DNA"/>
</dbReference>
<evidence type="ECO:0000256" key="1">
    <source>
        <dbReference type="ARBA" id="ARBA00022679"/>
    </source>
</evidence>
<evidence type="ECO:0000313" key="8">
    <source>
        <dbReference type="Proteomes" id="UP000635606"/>
    </source>
</evidence>
<dbReference type="SUPFAM" id="SSF52172">
    <property type="entry name" value="CheY-like"/>
    <property type="match status" value="1"/>
</dbReference>
<dbReference type="GO" id="GO:0003723">
    <property type="term" value="F:RNA binding"/>
    <property type="evidence" value="ECO:0007669"/>
    <property type="project" value="InterPro"/>
</dbReference>
<gene>
    <name evidence="7" type="ORF">Voc01_100710</name>
</gene>
<keyword evidence="4" id="KW-0804">Transcription</keyword>
<evidence type="ECO:0000259" key="6">
    <source>
        <dbReference type="PROSITE" id="PS50921"/>
    </source>
</evidence>
<feature type="region of interest" description="Disordered" evidence="5">
    <location>
        <begin position="232"/>
        <end position="254"/>
    </location>
</feature>
<accession>A0A8J4A3Q9</accession>
<keyword evidence="8" id="KW-1185">Reference proteome</keyword>
<dbReference type="Proteomes" id="UP000635606">
    <property type="component" value="Unassembled WGS sequence"/>
</dbReference>
<keyword evidence="2" id="KW-0418">Kinase</keyword>
<dbReference type="SMART" id="SM00065">
    <property type="entry name" value="GAF"/>
    <property type="match status" value="1"/>
</dbReference>
<dbReference type="InterPro" id="IPR036388">
    <property type="entry name" value="WH-like_DNA-bd_sf"/>
</dbReference>
<dbReference type="InterPro" id="IPR011006">
    <property type="entry name" value="CheY-like_superfamily"/>
</dbReference>
<feature type="domain" description="ANTAR" evidence="6">
    <location>
        <begin position="168"/>
        <end position="229"/>
    </location>
</feature>
<keyword evidence="1" id="KW-0808">Transferase</keyword>
<dbReference type="InterPro" id="IPR003018">
    <property type="entry name" value="GAF"/>
</dbReference>
<dbReference type="PROSITE" id="PS50921">
    <property type="entry name" value="ANTAR"/>
    <property type="match status" value="1"/>
</dbReference>